<accession>A0A834YDV0</accession>
<proteinExistence type="predicted"/>
<name>A0A834YDV0_TETSI</name>
<evidence type="ECO:0000313" key="4">
    <source>
        <dbReference type="Proteomes" id="UP000655225"/>
    </source>
</evidence>
<gene>
    <name evidence="3" type="ORF">HHK36_027863</name>
</gene>
<keyword evidence="4" id="KW-1185">Reference proteome</keyword>
<dbReference type="EMBL" id="JABCRI010000021">
    <property type="protein sequence ID" value="KAF8380378.1"/>
    <property type="molecule type" value="Genomic_DNA"/>
</dbReference>
<keyword evidence="1" id="KW-0175">Coiled coil</keyword>
<evidence type="ECO:0000259" key="2">
    <source>
        <dbReference type="PROSITE" id="PS51297"/>
    </source>
</evidence>
<dbReference type="GO" id="GO:0005634">
    <property type="term" value="C:nucleus"/>
    <property type="evidence" value="ECO:0007669"/>
    <property type="project" value="InterPro"/>
</dbReference>
<sequence>MQTLRLEAMDGDDELSRLRVVGEEGFGSKKYVEKVIDGSFTSDCIKYDMIHYLLYFRMLQRAEDDRTLSKHFKYEAANMAKKIDLLEASKQKLLGESLGSCSIEELQQTEDQLEQSLSNIRARKNQLYKEKIELLKEKERILAEENSMLCEKCGVQPRPELTHRREIVPYSPSSPISDVETELFIGPPERGTTRLLRRS</sequence>
<dbReference type="InterPro" id="IPR002487">
    <property type="entry name" value="TF_Kbox"/>
</dbReference>
<comment type="caution">
    <text evidence="3">The sequence shown here is derived from an EMBL/GenBank/DDBJ whole genome shotgun (WGS) entry which is preliminary data.</text>
</comment>
<dbReference type="Proteomes" id="UP000655225">
    <property type="component" value="Unassembled WGS sequence"/>
</dbReference>
<protein>
    <recommendedName>
        <fullName evidence="2">K-box domain-containing protein</fullName>
    </recommendedName>
</protein>
<dbReference type="PROSITE" id="PS51297">
    <property type="entry name" value="K_BOX"/>
    <property type="match status" value="1"/>
</dbReference>
<dbReference type="OrthoDB" id="1898716at2759"/>
<dbReference type="Pfam" id="PF01486">
    <property type="entry name" value="K-box"/>
    <property type="match status" value="1"/>
</dbReference>
<evidence type="ECO:0000256" key="1">
    <source>
        <dbReference type="SAM" id="Coils"/>
    </source>
</evidence>
<evidence type="ECO:0000313" key="3">
    <source>
        <dbReference type="EMBL" id="KAF8380378.1"/>
    </source>
</evidence>
<reference evidence="3 4" key="1">
    <citation type="submission" date="2020-04" db="EMBL/GenBank/DDBJ databases">
        <title>Plant Genome Project.</title>
        <authorList>
            <person name="Zhang R.-G."/>
        </authorList>
    </citation>
    <scope>NUCLEOTIDE SEQUENCE [LARGE SCALE GENOMIC DNA]</scope>
    <source>
        <strain evidence="3">YNK0</strain>
        <tissue evidence="3">Leaf</tissue>
    </source>
</reference>
<feature type="domain" description="K-box" evidence="2">
    <location>
        <begin position="69"/>
        <end position="159"/>
    </location>
</feature>
<dbReference type="GO" id="GO:0003700">
    <property type="term" value="F:DNA-binding transcription factor activity"/>
    <property type="evidence" value="ECO:0007669"/>
    <property type="project" value="InterPro"/>
</dbReference>
<organism evidence="3 4">
    <name type="scientific">Tetracentron sinense</name>
    <name type="common">Spur-leaf</name>
    <dbReference type="NCBI Taxonomy" id="13715"/>
    <lineage>
        <taxon>Eukaryota</taxon>
        <taxon>Viridiplantae</taxon>
        <taxon>Streptophyta</taxon>
        <taxon>Embryophyta</taxon>
        <taxon>Tracheophyta</taxon>
        <taxon>Spermatophyta</taxon>
        <taxon>Magnoliopsida</taxon>
        <taxon>Trochodendrales</taxon>
        <taxon>Trochodendraceae</taxon>
        <taxon>Tetracentron</taxon>
    </lineage>
</organism>
<feature type="coiled-coil region" evidence="1">
    <location>
        <begin position="76"/>
        <end position="145"/>
    </location>
</feature>
<dbReference type="AlphaFoldDB" id="A0A834YDV0"/>